<dbReference type="PROSITE" id="PS50887">
    <property type="entry name" value="GGDEF"/>
    <property type="match status" value="1"/>
</dbReference>
<protein>
    <recommendedName>
        <fullName evidence="7">Response regulator receiver modulated diguanylate cyclase</fullName>
    </recommendedName>
</protein>
<feature type="modified residue" description="4-aspartylphosphate" evidence="2">
    <location>
        <position position="185"/>
    </location>
</feature>
<keyword evidence="6" id="KW-1185">Reference proteome</keyword>
<dbReference type="EMBL" id="PXXU01000030">
    <property type="protein sequence ID" value="PSJ17005.1"/>
    <property type="molecule type" value="Genomic_DNA"/>
</dbReference>
<sequence length="436" mass="48573">MSLKGYHNMEGLIVEPSRTYQKLLSSAIELGGLGTKQVSTGSEALMLLRNQPFDLVFIAMHLQDMDASKFSSHLRADLRIRQIPVVMVTSNEDKELLDEAFSAGVTEIFAKHELDKITNYAARFSKKKCSKTISGYILYIEDSQSTANLILNFLRENGYTVDHFASSDEGIQAFQNNSYDLVLTDILLKGKLNGHSTVKAIRKLENQNKKNIPLLVFSVLDDAAHKVELLRIGANDYVTKPLIQEELLARINNLITSKKLLDKAVTQQNLLQEIAMMDPLTGLYNRYFLLEAAASKIRNAARHDIPCSLIIINTDHLRSNNENRDQASSDDTLKGIASILRKFIRQEDIAARFDGEELVLLLSHCNIANATIIAEKIRKSIANLYPAHLSVTASIGVTETNHESAVDFMDLLRTAKEALSCAQINGGNEVVARCIR</sequence>
<dbReference type="InterPro" id="IPR029787">
    <property type="entry name" value="Nucleotide_cyclase"/>
</dbReference>
<feature type="domain" description="GGDEF" evidence="4">
    <location>
        <begin position="305"/>
        <end position="435"/>
    </location>
</feature>
<dbReference type="InterPro" id="IPR050595">
    <property type="entry name" value="Bact_response_regulator"/>
</dbReference>
<organism evidence="5 6">
    <name type="scientific">Nitrosomonas supralitoralis</name>
    <dbReference type="NCBI Taxonomy" id="2116706"/>
    <lineage>
        <taxon>Bacteria</taxon>
        <taxon>Pseudomonadati</taxon>
        <taxon>Pseudomonadota</taxon>
        <taxon>Betaproteobacteria</taxon>
        <taxon>Nitrosomonadales</taxon>
        <taxon>Nitrosomonadaceae</taxon>
        <taxon>Nitrosomonas</taxon>
    </lineage>
</organism>
<gene>
    <name evidence="5" type="ORF">C7H79_10615</name>
</gene>
<dbReference type="CDD" id="cd01949">
    <property type="entry name" value="GGDEF"/>
    <property type="match status" value="1"/>
</dbReference>
<dbReference type="SUPFAM" id="SSF52172">
    <property type="entry name" value="CheY-like"/>
    <property type="match status" value="2"/>
</dbReference>
<dbReference type="OrthoDB" id="9813903at2"/>
<dbReference type="Pfam" id="PF00990">
    <property type="entry name" value="GGDEF"/>
    <property type="match status" value="1"/>
</dbReference>
<dbReference type="InterPro" id="IPR043128">
    <property type="entry name" value="Rev_trsase/Diguanyl_cyclase"/>
</dbReference>
<dbReference type="SUPFAM" id="SSF55073">
    <property type="entry name" value="Nucleotide cyclase"/>
    <property type="match status" value="1"/>
</dbReference>
<feature type="domain" description="Response regulatory" evidence="3">
    <location>
        <begin position="10"/>
        <end position="126"/>
    </location>
</feature>
<dbReference type="InterPro" id="IPR011006">
    <property type="entry name" value="CheY-like_superfamily"/>
</dbReference>
<evidence type="ECO:0000259" key="3">
    <source>
        <dbReference type="PROSITE" id="PS50110"/>
    </source>
</evidence>
<accession>A0A2P7NU90</accession>
<evidence type="ECO:0000256" key="1">
    <source>
        <dbReference type="ARBA" id="ARBA00022553"/>
    </source>
</evidence>
<reference evidence="5 6" key="1">
    <citation type="submission" date="2018-03" db="EMBL/GenBank/DDBJ databases">
        <title>Draft genome of Nitrosomonas supralitoralis APG5.</title>
        <authorList>
            <person name="Urakawa H."/>
            <person name="Lopez J.V."/>
        </authorList>
    </citation>
    <scope>NUCLEOTIDE SEQUENCE [LARGE SCALE GENOMIC DNA]</scope>
    <source>
        <strain evidence="5 6">APG5</strain>
    </source>
</reference>
<comment type="caution">
    <text evidence="5">The sequence shown here is derived from an EMBL/GenBank/DDBJ whole genome shotgun (WGS) entry which is preliminary data.</text>
</comment>
<keyword evidence="1 2" id="KW-0597">Phosphoprotein</keyword>
<dbReference type="GO" id="GO:0000160">
    <property type="term" value="P:phosphorelay signal transduction system"/>
    <property type="evidence" value="ECO:0007669"/>
    <property type="project" value="InterPro"/>
</dbReference>
<evidence type="ECO:0000259" key="4">
    <source>
        <dbReference type="PROSITE" id="PS50887"/>
    </source>
</evidence>
<comment type="caution">
    <text evidence="2">Lacks conserved residue(s) required for the propagation of feature annotation.</text>
</comment>
<dbReference type="CDD" id="cd00156">
    <property type="entry name" value="REC"/>
    <property type="match status" value="1"/>
</dbReference>
<dbReference type="PROSITE" id="PS50110">
    <property type="entry name" value="RESPONSE_REGULATORY"/>
    <property type="match status" value="2"/>
</dbReference>
<dbReference type="Gene3D" id="3.40.50.2300">
    <property type="match status" value="2"/>
</dbReference>
<dbReference type="Gene3D" id="3.30.70.270">
    <property type="match status" value="1"/>
</dbReference>
<dbReference type="PANTHER" id="PTHR44591">
    <property type="entry name" value="STRESS RESPONSE REGULATOR PROTEIN 1"/>
    <property type="match status" value="1"/>
</dbReference>
<dbReference type="Pfam" id="PF00072">
    <property type="entry name" value="Response_reg"/>
    <property type="match status" value="2"/>
</dbReference>
<dbReference type="InterPro" id="IPR000160">
    <property type="entry name" value="GGDEF_dom"/>
</dbReference>
<dbReference type="NCBIfam" id="TIGR00254">
    <property type="entry name" value="GGDEF"/>
    <property type="match status" value="1"/>
</dbReference>
<dbReference type="InterPro" id="IPR001789">
    <property type="entry name" value="Sig_transdc_resp-reg_receiver"/>
</dbReference>
<dbReference type="CDD" id="cd17574">
    <property type="entry name" value="REC_OmpR"/>
    <property type="match status" value="1"/>
</dbReference>
<evidence type="ECO:0000256" key="2">
    <source>
        <dbReference type="PROSITE-ProRule" id="PRU00169"/>
    </source>
</evidence>
<dbReference type="SMART" id="SM00267">
    <property type="entry name" value="GGDEF"/>
    <property type="match status" value="1"/>
</dbReference>
<evidence type="ECO:0000313" key="5">
    <source>
        <dbReference type="EMBL" id="PSJ17005.1"/>
    </source>
</evidence>
<dbReference type="SMART" id="SM00448">
    <property type="entry name" value="REC"/>
    <property type="match status" value="2"/>
</dbReference>
<evidence type="ECO:0008006" key="7">
    <source>
        <dbReference type="Google" id="ProtNLM"/>
    </source>
</evidence>
<dbReference type="AlphaFoldDB" id="A0A2P7NU90"/>
<feature type="domain" description="Response regulatory" evidence="3">
    <location>
        <begin position="136"/>
        <end position="255"/>
    </location>
</feature>
<dbReference type="PANTHER" id="PTHR44591:SF3">
    <property type="entry name" value="RESPONSE REGULATORY DOMAIN-CONTAINING PROTEIN"/>
    <property type="match status" value="1"/>
</dbReference>
<proteinExistence type="predicted"/>
<name>A0A2P7NU90_9PROT</name>
<dbReference type="Proteomes" id="UP000241912">
    <property type="component" value="Unassembled WGS sequence"/>
</dbReference>
<evidence type="ECO:0000313" key="6">
    <source>
        <dbReference type="Proteomes" id="UP000241912"/>
    </source>
</evidence>